<dbReference type="GO" id="GO:0009279">
    <property type="term" value="C:cell outer membrane"/>
    <property type="evidence" value="ECO:0007669"/>
    <property type="project" value="UniProtKB-SubCell"/>
</dbReference>
<sequence>MTYHKMIIGSMLSLVTFTGNAKTDTTSVTIAYGKQPLWESSAALSTVTGDELTKITSPSVGNSLKGLLPGLTIMQQSGEPGYDFYMQNMYSRGISSFVGSQKMLVFIDGFEAPLDNLSAEEIASVTLLKDASALALYGARGANGVLLVTTKRGVPSTSKISFRVQTGLQMPTVMNTPLGSYDYARLYNQALANDGLAPRYDEATLNAYRDNSGNPYLYPNINWKNELFKKTAPLTLAEMTFHGGNNTICYYVMAGLLQNEGLYKGTDSKRKENSNAYYSRYNFRANLDINVTKALSTSLYTSVSIGEQSTPGGGFSADKLVNSMWTTPPNAFPIYNPDGSFGGTNIYTNPVGNLLNRGLYKENSRALQVIFNLKYDFNHFVKGLSAKVGVGYNNYVAETSSKTRDYVRAALTQSGVDANNNPIYAYTPYGANAPLQASEGFRTDFIRTNFKAQVDYNHQFGQHGVDATAFCMTDIYKVYGVRYDSRYLNFAGRATYNFKKTYIAEFAASYMGTDNFPPSHRFGFFPAGSVAWVASNEPFMQPISWLDHLKFRASYGKVGNDQTAARYIFDTLYDYSGSYLFGVNANSSSGFAAVSLANNKVRWEEKKIFNVGFDASLFKNLTVNFDYFREVQSGILTQANANVLGFIGASYGNILPLMNVGKVNNHGFELKMRYEGKVRNQFSYFVEGSTWYAKSCVKEAGEDVKSYPYLYQKGHPVWQPIMLVAERLYQPSDFDASGKLNSDLPVPQFGRVAPGDIKYVDQNHDNVIDANDSYPVGHTSIPEWNYALNLGCKWKGFDFSMLFQGVANRDLYLNGASIYSFKNNGTASTLALDSWTSDNPSATYPRLSTVNFDNNYRSSTFWKRNGSFFRLRNVMLGYTLPQSVSRVFRLSSIYVYANATNVFTLDHFGKLGDAEMGSLTNYPLTKSYNIGLKVEF</sequence>
<dbReference type="RefSeq" id="WP_219427428.1">
    <property type="nucleotide sequence ID" value="NZ_JAHXRD010000004.1"/>
</dbReference>
<organism evidence="4 5">
    <name type="scientific">Segatella salivae</name>
    <dbReference type="NCBI Taxonomy" id="228604"/>
    <lineage>
        <taxon>Bacteria</taxon>
        <taxon>Pseudomonadati</taxon>
        <taxon>Bacteroidota</taxon>
        <taxon>Bacteroidia</taxon>
        <taxon>Bacteroidales</taxon>
        <taxon>Prevotellaceae</taxon>
        <taxon>Segatella</taxon>
    </lineage>
</organism>
<evidence type="ECO:0000313" key="5">
    <source>
        <dbReference type="Proteomes" id="UP001196873"/>
    </source>
</evidence>
<evidence type="ECO:0000259" key="3">
    <source>
        <dbReference type="Pfam" id="PF07715"/>
    </source>
</evidence>
<evidence type="ECO:0000313" key="4">
    <source>
        <dbReference type="EMBL" id="MBW4865078.1"/>
    </source>
</evidence>
<dbReference type="PROSITE" id="PS52016">
    <property type="entry name" value="TONB_DEPENDENT_REC_3"/>
    <property type="match status" value="1"/>
</dbReference>
<dbReference type="EMBL" id="JAHXRF010000004">
    <property type="protein sequence ID" value="MBW4865078.1"/>
    <property type="molecule type" value="Genomic_DNA"/>
</dbReference>
<dbReference type="Pfam" id="PF07715">
    <property type="entry name" value="Plug"/>
    <property type="match status" value="1"/>
</dbReference>
<dbReference type="InterPro" id="IPR039426">
    <property type="entry name" value="TonB-dep_rcpt-like"/>
</dbReference>
<feature type="signal peptide" evidence="2">
    <location>
        <begin position="1"/>
        <end position="21"/>
    </location>
</feature>
<dbReference type="InterPro" id="IPR012910">
    <property type="entry name" value="Plug_dom"/>
</dbReference>
<comment type="subcellular location">
    <subcellularLocation>
        <location evidence="1">Cell outer membrane</location>
        <topology evidence="1">Multi-pass membrane protein</topology>
    </subcellularLocation>
</comment>
<proteinExistence type="inferred from homology"/>
<keyword evidence="1" id="KW-0813">Transport</keyword>
<comment type="caution">
    <text evidence="4">The sequence shown here is derived from an EMBL/GenBank/DDBJ whole genome shotgun (WGS) entry which is preliminary data.</text>
</comment>
<evidence type="ECO:0000256" key="1">
    <source>
        <dbReference type="PROSITE-ProRule" id="PRU01360"/>
    </source>
</evidence>
<dbReference type="NCBIfam" id="TIGR04057">
    <property type="entry name" value="SusC_RagA_signa"/>
    <property type="match status" value="1"/>
</dbReference>
<protein>
    <submittedName>
        <fullName evidence="4">SusC/RagA family TonB-linked outer membrane protein</fullName>
    </submittedName>
</protein>
<feature type="domain" description="TonB-dependent receptor plug" evidence="3">
    <location>
        <begin position="39"/>
        <end position="145"/>
    </location>
</feature>
<keyword evidence="1" id="KW-0998">Cell outer membrane</keyword>
<reference evidence="4" key="1">
    <citation type="submission" date="2021-07" db="EMBL/GenBank/DDBJ databases">
        <title>Genomic diversity and antimicrobial resistance of Prevotella spp. isolated from chronic lung disease airways.</title>
        <authorList>
            <person name="Webb K.A."/>
            <person name="Olagoke O.S."/>
            <person name="Baird T."/>
            <person name="Neill J."/>
            <person name="Pham A."/>
            <person name="Wells T.J."/>
            <person name="Ramsay K.A."/>
            <person name="Bell S.C."/>
            <person name="Sarovich D.S."/>
            <person name="Price E.P."/>
        </authorList>
    </citation>
    <scope>NUCLEOTIDE SEQUENCE</scope>
    <source>
        <strain evidence="4">SCHI0047.S.3</strain>
    </source>
</reference>
<evidence type="ECO:0000256" key="2">
    <source>
        <dbReference type="SAM" id="SignalP"/>
    </source>
</evidence>
<dbReference type="InterPro" id="IPR023996">
    <property type="entry name" value="TonB-dep_OMP_SusC/RagA"/>
</dbReference>
<feature type="chain" id="PRO_5044025770" evidence="2">
    <location>
        <begin position="22"/>
        <end position="936"/>
    </location>
</feature>
<accession>A0AAW4NQF0</accession>
<name>A0AAW4NQF0_9BACT</name>
<dbReference type="NCBIfam" id="TIGR04056">
    <property type="entry name" value="OMP_RagA_SusC"/>
    <property type="match status" value="1"/>
</dbReference>
<comment type="similarity">
    <text evidence="1">Belongs to the TonB-dependent receptor family.</text>
</comment>
<dbReference type="AlphaFoldDB" id="A0AAW4NQF0"/>
<keyword evidence="1" id="KW-0472">Membrane</keyword>
<dbReference type="Proteomes" id="UP001196873">
    <property type="component" value="Unassembled WGS sequence"/>
</dbReference>
<keyword evidence="1" id="KW-0812">Transmembrane</keyword>
<keyword evidence="1" id="KW-1134">Transmembrane beta strand</keyword>
<dbReference type="InterPro" id="IPR023997">
    <property type="entry name" value="TonB-dep_OMP_SusC/RagA_CS"/>
</dbReference>
<keyword evidence="2" id="KW-0732">Signal</keyword>
<gene>
    <name evidence="4" type="ORF">KZY68_03375</name>
</gene>